<protein>
    <submittedName>
        <fullName evidence="1">Uncharacterized protein</fullName>
    </submittedName>
</protein>
<accession>Q02VV4</accession>
<organism evidence="1 2">
    <name type="scientific">Lactococcus lactis subsp. cremoris (strain SK11)</name>
    <dbReference type="NCBI Taxonomy" id="272622"/>
    <lineage>
        <taxon>Bacteria</taxon>
        <taxon>Bacillati</taxon>
        <taxon>Bacillota</taxon>
        <taxon>Bacilli</taxon>
        <taxon>Lactobacillales</taxon>
        <taxon>Streptococcaceae</taxon>
        <taxon>Lactococcus</taxon>
        <taxon>Lactococcus cremoris subsp. cremoris</taxon>
    </lineage>
</organism>
<evidence type="ECO:0000313" key="2">
    <source>
        <dbReference type="Proteomes" id="UP000000240"/>
    </source>
</evidence>
<dbReference type="EMBL" id="CP000425">
    <property type="protein sequence ID" value="ABJ73918.1"/>
    <property type="molecule type" value="Genomic_DNA"/>
</dbReference>
<sequence>MNFKKMVGNQVRVRALA</sequence>
<dbReference type="AlphaFoldDB" id="Q02VV4"/>
<gene>
    <name evidence="1" type="ordered locus">LACR_2482</name>
</gene>
<dbReference type="KEGG" id="llc:LACR_2482"/>
<proteinExistence type="predicted"/>
<dbReference type="Proteomes" id="UP000000240">
    <property type="component" value="Chromosome"/>
</dbReference>
<name>Q02VV4_LACLS</name>
<dbReference type="HOGENOM" id="CLU_3431882_0_0_9"/>
<evidence type="ECO:0000313" key="1">
    <source>
        <dbReference type="EMBL" id="ABJ73918.1"/>
    </source>
</evidence>
<reference evidence="1 2" key="1">
    <citation type="journal article" date="2006" name="Proc. Natl. Acad. Sci. U.S.A.">
        <title>Comparative genomics of the lactic acid bacteria.</title>
        <authorList>
            <person name="Makarova K."/>
            <person name="Slesarev A."/>
            <person name="Wolf Y."/>
            <person name="Sorokin A."/>
            <person name="Mirkin B."/>
            <person name="Koonin E."/>
            <person name="Pavlov A."/>
            <person name="Pavlova N."/>
            <person name="Karamychev V."/>
            <person name="Polouchine N."/>
            <person name="Shakhova V."/>
            <person name="Grigoriev I."/>
            <person name="Lou Y."/>
            <person name="Rohksar D."/>
            <person name="Lucas S."/>
            <person name="Huang K."/>
            <person name="Goodstein D.M."/>
            <person name="Hawkins T."/>
            <person name="Plengvidhya V."/>
            <person name="Welker D."/>
            <person name="Hughes J."/>
            <person name="Goh Y."/>
            <person name="Benson A."/>
            <person name="Baldwin K."/>
            <person name="Lee J.H."/>
            <person name="Diaz-Muniz I."/>
            <person name="Dosti B."/>
            <person name="Smeianov V."/>
            <person name="Wechter W."/>
            <person name="Barabote R."/>
            <person name="Lorca G."/>
            <person name="Altermann E."/>
            <person name="Barrangou R."/>
            <person name="Ganesan B."/>
            <person name="Xie Y."/>
            <person name="Rawsthorne H."/>
            <person name="Tamir D."/>
            <person name="Parker C."/>
            <person name="Breidt F."/>
            <person name="Broadbent J."/>
            <person name="Hutkins R."/>
            <person name="O'Sullivan D."/>
            <person name="Steele J."/>
            <person name="Unlu G."/>
            <person name="Saier M."/>
            <person name="Klaenhammer T."/>
            <person name="Richardson P."/>
            <person name="Kozyavkin S."/>
            <person name="Weimer B."/>
            <person name="Mills D."/>
        </authorList>
    </citation>
    <scope>NUCLEOTIDE SEQUENCE [LARGE SCALE GENOMIC DNA]</scope>
    <source>
        <strain evidence="1 2">SK11</strain>
    </source>
</reference>